<evidence type="ECO:0000259" key="7">
    <source>
        <dbReference type="PROSITE" id="PS50249"/>
    </source>
</evidence>
<dbReference type="PANTHER" id="PTHR30471">
    <property type="entry name" value="DNA REPAIR PROTEIN RADC"/>
    <property type="match status" value="1"/>
</dbReference>
<evidence type="ECO:0000256" key="3">
    <source>
        <dbReference type="ARBA" id="ARBA00022801"/>
    </source>
</evidence>
<dbReference type="PANTHER" id="PTHR30471:SF3">
    <property type="entry name" value="UPF0758 PROTEIN YEES-RELATED"/>
    <property type="match status" value="1"/>
</dbReference>
<dbReference type="STRING" id="930.GCA_002079865_02350"/>
<evidence type="ECO:0000256" key="6">
    <source>
        <dbReference type="RuleBase" id="RU003797"/>
    </source>
</evidence>
<dbReference type="GO" id="GO:0008237">
    <property type="term" value="F:metallopeptidase activity"/>
    <property type="evidence" value="ECO:0007669"/>
    <property type="project" value="UniProtKB-KW"/>
</dbReference>
<dbReference type="eggNOG" id="COG2003">
    <property type="taxonomic scope" value="Bacteria"/>
</dbReference>
<dbReference type="Pfam" id="PF04002">
    <property type="entry name" value="RadC"/>
    <property type="match status" value="1"/>
</dbReference>
<dbReference type="InterPro" id="IPR046778">
    <property type="entry name" value="UPF0758_N"/>
</dbReference>
<keyword evidence="5" id="KW-0482">Metalloprotease</keyword>
<keyword evidence="11" id="KW-1185">Reference proteome</keyword>
<keyword evidence="4" id="KW-0862">Zinc</keyword>
<dbReference type="SUPFAM" id="SSF47781">
    <property type="entry name" value="RuvA domain 2-like"/>
    <property type="match status" value="1"/>
</dbReference>
<dbReference type="OrthoDB" id="9804482at2"/>
<dbReference type="NCBIfam" id="NF000642">
    <property type="entry name" value="PRK00024.1"/>
    <property type="match status" value="1"/>
</dbReference>
<dbReference type="Proteomes" id="UP000095008">
    <property type="component" value="Unassembled WGS sequence"/>
</dbReference>
<dbReference type="SUPFAM" id="SSF102712">
    <property type="entry name" value="JAB1/MPN domain"/>
    <property type="match status" value="1"/>
</dbReference>
<feature type="domain" description="MPN" evidence="7">
    <location>
        <begin position="102"/>
        <end position="224"/>
    </location>
</feature>
<gene>
    <name evidence="8" type="ORF">A6M23_18455</name>
    <name evidence="9" type="ORF">A6P07_13390</name>
</gene>
<evidence type="ECO:0000256" key="1">
    <source>
        <dbReference type="ARBA" id="ARBA00022670"/>
    </source>
</evidence>
<proteinExistence type="inferred from homology"/>
<comment type="caution">
    <text evidence="9">The sequence shown here is derived from an EMBL/GenBank/DDBJ whole genome shotgun (WGS) entry which is preliminary data.</text>
</comment>
<comment type="similarity">
    <text evidence="6">Belongs to the UPF0758 family.</text>
</comment>
<dbReference type="InterPro" id="IPR010994">
    <property type="entry name" value="RuvA_2-like"/>
</dbReference>
<dbReference type="EMBL" id="LWRY01000271">
    <property type="protein sequence ID" value="OCX68331.1"/>
    <property type="molecule type" value="Genomic_DNA"/>
</dbReference>
<dbReference type="AlphaFoldDB" id="A0A1C2I4H5"/>
<dbReference type="InterPro" id="IPR020891">
    <property type="entry name" value="UPF0758_CS"/>
</dbReference>
<dbReference type="Gene3D" id="3.40.140.10">
    <property type="entry name" value="Cytidine Deaminase, domain 2"/>
    <property type="match status" value="1"/>
</dbReference>
<dbReference type="InterPro" id="IPR025657">
    <property type="entry name" value="RadC_JAB"/>
</dbReference>
<reference evidence="9 10" key="1">
    <citation type="journal article" date="2016" name="Int. J. Mol. Sci.">
        <title>Comparative genomics of the extreme acidophile Acidithiobacillus thiooxidans reveals intraspecific divergence and niche adaptation.</title>
        <authorList>
            <person name="Zhang X."/>
            <person name="Feng X."/>
            <person name="Tao J."/>
            <person name="Ma L."/>
            <person name="Xiao Y."/>
            <person name="Liang Y."/>
            <person name="Liu X."/>
            <person name="Yin H."/>
        </authorList>
    </citation>
    <scope>NUCLEOTIDE SEQUENCE [LARGE SCALE GENOMIC DNA]</scope>
    <source>
        <strain evidence="9 10">A02</strain>
        <strain evidence="8">DXS-W</strain>
    </source>
</reference>
<dbReference type="NCBIfam" id="TIGR00608">
    <property type="entry name" value="radc"/>
    <property type="match status" value="1"/>
</dbReference>
<evidence type="ECO:0000256" key="5">
    <source>
        <dbReference type="ARBA" id="ARBA00023049"/>
    </source>
</evidence>
<accession>A0A1C2I4H5</accession>
<dbReference type="CDD" id="cd08071">
    <property type="entry name" value="MPN_DUF2466"/>
    <property type="match status" value="1"/>
</dbReference>
<dbReference type="RefSeq" id="WP_010641452.1">
    <property type="nucleotide sequence ID" value="NZ_DAIAWO010000105.1"/>
</dbReference>
<organism evidence="9 10">
    <name type="scientific">Acidithiobacillus thiooxidans</name>
    <name type="common">Thiobacillus thiooxidans</name>
    <dbReference type="NCBI Taxonomy" id="930"/>
    <lineage>
        <taxon>Bacteria</taxon>
        <taxon>Pseudomonadati</taxon>
        <taxon>Pseudomonadota</taxon>
        <taxon>Acidithiobacillia</taxon>
        <taxon>Acidithiobacillales</taxon>
        <taxon>Acidithiobacillaceae</taxon>
        <taxon>Acidithiobacillus</taxon>
    </lineage>
</organism>
<keyword evidence="2" id="KW-0479">Metal-binding</keyword>
<dbReference type="GO" id="GO:0006508">
    <property type="term" value="P:proteolysis"/>
    <property type="evidence" value="ECO:0007669"/>
    <property type="project" value="UniProtKB-KW"/>
</dbReference>
<evidence type="ECO:0000313" key="11">
    <source>
        <dbReference type="Proteomes" id="UP000095008"/>
    </source>
</evidence>
<dbReference type="Proteomes" id="UP000094893">
    <property type="component" value="Unassembled WGS sequence"/>
</dbReference>
<evidence type="ECO:0000313" key="9">
    <source>
        <dbReference type="EMBL" id="OCX70807.1"/>
    </source>
</evidence>
<dbReference type="EMBL" id="LWSA01000187">
    <property type="protein sequence ID" value="OCX70807.1"/>
    <property type="molecule type" value="Genomic_DNA"/>
</dbReference>
<dbReference type="PROSITE" id="PS01302">
    <property type="entry name" value="UPF0758"/>
    <property type="match status" value="1"/>
</dbReference>
<name>A0A1C2I4H5_ACITH</name>
<evidence type="ECO:0000256" key="2">
    <source>
        <dbReference type="ARBA" id="ARBA00022723"/>
    </source>
</evidence>
<dbReference type="InterPro" id="IPR001405">
    <property type="entry name" value="UPF0758"/>
</dbReference>
<evidence type="ECO:0000313" key="10">
    <source>
        <dbReference type="Proteomes" id="UP000094893"/>
    </source>
</evidence>
<keyword evidence="1" id="KW-0645">Protease</keyword>
<dbReference type="InterPro" id="IPR037518">
    <property type="entry name" value="MPN"/>
</dbReference>
<dbReference type="GeneID" id="60694859"/>
<evidence type="ECO:0000256" key="4">
    <source>
        <dbReference type="ARBA" id="ARBA00022833"/>
    </source>
</evidence>
<dbReference type="Pfam" id="PF20582">
    <property type="entry name" value="UPF0758_N"/>
    <property type="match status" value="1"/>
</dbReference>
<dbReference type="GO" id="GO:0046872">
    <property type="term" value="F:metal ion binding"/>
    <property type="evidence" value="ECO:0007669"/>
    <property type="project" value="UniProtKB-KW"/>
</dbReference>
<sequence>MAITDWPVDERPRERLLQKGAQSLSDAELLAIFLRVGVKGKSAVDVSRELLQIFGGLRALLTATRDQFCAHHGMGDAKYALLQAVLEMGRRHLAEDWQRGSCLDSPQRVRQYLSASLRDRGREIFAVIFLDHRHRVLKLEEMFLGTIDAATVHIREVVKRALELNASALIVAHNHPSGVAEPSSADLALTRRLESAMQLLELRLLDHFIVGEGEPLSLREQGGW</sequence>
<evidence type="ECO:0000313" key="8">
    <source>
        <dbReference type="EMBL" id="OCX68331.1"/>
    </source>
</evidence>
<protein>
    <recommendedName>
        <fullName evidence="7">MPN domain-containing protein</fullName>
    </recommendedName>
</protein>
<keyword evidence="3" id="KW-0378">Hydrolase</keyword>
<dbReference type="PROSITE" id="PS50249">
    <property type="entry name" value="MPN"/>
    <property type="match status" value="1"/>
</dbReference>